<dbReference type="InterPro" id="IPR001451">
    <property type="entry name" value="Hexapep"/>
</dbReference>
<evidence type="ECO:0000313" key="1">
    <source>
        <dbReference type="EMBL" id="MBE1608515.1"/>
    </source>
</evidence>
<dbReference type="CDD" id="cd04645">
    <property type="entry name" value="LbH_gamma_CA_like"/>
    <property type="match status" value="1"/>
</dbReference>
<dbReference type="AlphaFoldDB" id="A0A927N4Q5"/>
<keyword evidence="2" id="KW-1185">Reference proteome</keyword>
<dbReference type="InterPro" id="IPR050484">
    <property type="entry name" value="Transf_Hexapept/Carb_Anhydrase"/>
</dbReference>
<dbReference type="EMBL" id="JADBEM010000001">
    <property type="protein sequence ID" value="MBE1608515.1"/>
    <property type="molecule type" value="Genomic_DNA"/>
</dbReference>
<proteinExistence type="predicted"/>
<dbReference type="PANTHER" id="PTHR13061:SF29">
    <property type="entry name" value="GAMMA CARBONIC ANHYDRASE-LIKE 1, MITOCHONDRIAL-RELATED"/>
    <property type="match status" value="1"/>
</dbReference>
<dbReference type="Proteomes" id="UP000638648">
    <property type="component" value="Unassembled WGS sequence"/>
</dbReference>
<sequence>MTGLLPFEQHRPAVAGSAWVAPGATLVGRVEIADGASVWYGAVIRADLERIVVGAGTNVQDGAVLHADPGLPTLVGAGVSIGHGAVVHGCVVEDDCLIGIRAAVLNGARVGAGSLVAAGAVVLEGTHIPPRSLVAGVPGKVRRQLTEEEYAGLLANARTYRDLAARHARRATP</sequence>
<gene>
    <name evidence="1" type="ORF">HEB94_005363</name>
</gene>
<accession>A0A927N4Q5</accession>
<dbReference type="PANTHER" id="PTHR13061">
    <property type="entry name" value="DYNACTIN SUBUNIT P25"/>
    <property type="match status" value="1"/>
</dbReference>
<dbReference type="InterPro" id="IPR047324">
    <property type="entry name" value="LbH_gamma_CA-like"/>
</dbReference>
<dbReference type="Gene3D" id="2.160.10.10">
    <property type="entry name" value="Hexapeptide repeat proteins"/>
    <property type="match status" value="1"/>
</dbReference>
<dbReference type="SUPFAM" id="SSF51161">
    <property type="entry name" value="Trimeric LpxA-like enzymes"/>
    <property type="match status" value="1"/>
</dbReference>
<organism evidence="1 2">
    <name type="scientific">Actinopolymorpha pittospori</name>
    <dbReference type="NCBI Taxonomy" id="648752"/>
    <lineage>
        <taxon>Bacteria</taxon>
        <taxon>Bacillati</taxon>
        <taxon>Actinomycetota</taxon>
        <taxon>Actinomycetes</taxon>
        <taxon>Propionibacteriales</taxon>
        <taxon>Actinopolymorphaceae</taxon>
        <taxon>Actinopolymorpha</taxon>
    </lineage>
</organism>
<dbReference type="InterPro" id="IPR011004">
    <property type="entry name" value="Trimer_LpxA-like_sf"/>
</dbReference>
<comment type="caution">
    <text evidence="1">The sequence shown here is derived from an EMBL/GenBank/DDBJ whole genome shotgun (WGS) entry which is preliminary data.</text>
</comment>
<dbReference type="Pfam" id="PF00132">
    <property type="entry name" value="Hexapep"/>
    <property type="match status" value="1"/>
</dbReference>
<evidence type="ECO:0000313" key="2">
    <source>
        <dbReference type="Proteomes" id="UP000638648"/>
    </source>
</evidence>
<protein>
    <submittedName>
        <fullName evidence="1">Carbonic anhydrase/acetyltransferase-like protein (Isoleucine patch superfamily)</fullName>
    </submittedName>
</protein>
<reference evidence="1" key="1">
    <citation type="submission" date="2020-10" db="EMBL/GenBank/DDBJ databases">
        <title>Sequencing the genomes of 1000 actinobacteria strains.</title>
        <authorList>
            <person name="Klenk H.-P."/>
        </authorList>
    </citation>
    <scope>NUCLEOTIDE SEQUENCE</scope>
    <source>
        <strain evidence="1">DSM 45354</strain>
    </source>
</reference>
<name>A0A927N4Q5_9ACTN</name>
<dbReference type="RefSeq" id="WP_192752282.1">
    <property type="nucleotide sequence ID" value="NZ_BAABJL010000097.1"/>
</dbReference>